<keyword evidence="4" id="KW-0732">Signal</keyword>
<evidence type="ECO:0000259" key="5">
    <source>
        <dbReference type="Pfam" id="PF25183"/>
    </source>
</evidence>
<evidence type="ECO:0000256" key="2">
    <source>
        <dbReference type="ARBA" id="ARBA00023136"/>
    </source>
</evidence>
<dbReference type="Gene3D" id="2.40.170.20">
    <property type="entry name" value="TonB-dependent receptor, beta-barrel domain"/>
    <property type="match status" value="1"/>
</dbReference>
<feature type="chain" id="PRO_5037090964" description="TonB-dependent transporter Oar-like beta-barrel domain-containing protein" evidence="4">
    <location>
        <begin position="31"/>
        <end position="1223"/>
    </location>
</feature>
<dbReference type="SUPFAM" id="SSF56935">
    <property type="entry name" value="Porins"/>
    <property type="match status" value="1"/>
</dbReference>
<comment type="subcellular location">
    <subcellularLocation>
        <location evidence="1">Cell outer membrane</location>
    </subcellularLocation>
</comment>
<dbReference type="SUPFAM" id="SSF49452">
    <property type="entry name" value="Starch-binding domain-like"/>
    <property type="match status" value="1"/>
</dbReference>
<keyword evidence="7" id="KW-1185">Reference proteome</keyword>
<dbReference type="EMBL" id="BMGT01000002">
    <property type="protein sequence ID" value="GGG75419.1"/>
    <property type="molecule type" value="Genomic_DNA"/>
</dbReference>
<keyword evidence="3" id="KW-0998">Cell outer membrane</keyword>
<gene>
    <name evidence="6" type="ORF">GCM10011585_17790</name>
</gene>
<reference evidence="6" key="2">
    <citation type="submission" date="2020-09" db="EMBL/GenBank/DDBJ databases">
        <authorList>
            <person name="Sun Q."/>
            <person name="Zhou Y."/>
        </authorList>
    </citation>
    <scope>NUCLEOTIDE SEQUENCE</scope>
    <source>
        <strain evidence="6">CGMCC 1.12997</strain>
    </source>
</reference>
<evidence type="ECO:0000256" key="4">
    <source>
        <dbReference type="SAM" id="SignalP"/>
    </source>
</evidence>
<proteinExistence type="predicted"/>
<evidence type="ECO:0000313" key="7">
    <source>
        <dbReference type="Proteomes" id="UP000647241"/>
    </source>
</evidence>
<sequence length="1223" mass="132395">MTQRKRGWLKYLNLSLVLIAMFCTSMLCFAQTDRGSVSGVVTDPSGAVISGAKVTATNSAMGTQRSTVTTGAGNYTVPQLPAGVYSVTVVAPGFSTGVHSGITVLVGQTARVDLQLTVGLGTTTVQVTADAPLLKLDTPQNNIQVSTKDMNELPLNITGIGAVRDPMSFAALAPGTIAGGWNDIHISGSPATTYRVFMDGLDDTSAVKGAISDENQPSVESLASQELLVNNYSAEFGQSAGGIFNYTSKSGTNKLHGTLFTYFENEALDAGQPFNYTSDGRNYNPQERQLDFGGSVGGPVVIPHLYNGHNKTFFFFAYEEYYNKQTLNQGTITVPTLAYRNGDLSSLLLGPIKDSSGNPVLDCLGRQMINGAVYNPATTRTATCTNGSTAVVRDPFPNNFIGAPSTWDPVAQKVLPYIPTPSGSTASALTNNYPNLQPNNKYQYLTSIKIDHSIGERWHFSGYYINEQSNKDNAANGINGTATQTRWNTTPAPQVYLNADFTATPRLVFHAGFDFTRHDALQNSAIQNFDSTTLGLNTAANMPGGAARTFPIIYGLNVNRSGVPQLGNNNAPFYDDNWYPTVSATWVHGNHTFKFGGDLRHQVFGTHNDLSAGTYGFDASETSLPSAQGQNLYGASIGDAFASFALGQLNSASIGNDNIQWFHRKESGFYGTDTWKATKRITLNYGLRWDLEQMQQEQHNRVTQFSPTVANPSAGGLLGGTEYEGYGAGRCNCIFEKFYPWMIQPRLGVNYMLNDKTVIHVGTGLYSGQQLFMNEINYSNQGFGFNTVTLNSPSYGIAAGQFSNGIPYNPAALTATHFDPGAYPNVGQLNSPPAFIVPNNGRPPRFFQTTIGVERTLAKDLSVEASFIDNRGVWLSSDGLRGYNQLPPSVLKSKYGLDVTNPADFALLTQPISSAAVKARGFSKPYDTFPSGASLAQSLRPFPQFSSVTDAYEHDGNTWYDALQVKVTKRLGYGLSGGLGYTWAKDLGTVSSTGTYTTATVIQDPTLSPKSQKSFLAIDEPQMLNFYFNYEVPRTSFAQNGWKAALFAGWTFDGIFHYQSGFPIQVPGSTSTLTSVTFADGVFANRVPGQPLFLHGLNNHNVNPRTTFFLNPAAWANPAPGTYATSKPYYNDFRGPRYPSEQLGFGKAVTIREGLRLSLRADFFNVFNRWAYPNLNVGSPFATPQYNKDGSIANGFGYLGNSISGAGGNYAPRSGELVARIQF</sequence>
<evidence type="ECO:0000256" key="1">
    <source>
        <dbReference type="ARBA" id="ARBA00004442"/>
    </source>
</evidence>
<dbReference type="AlphaFoldDB" id="A0A917HEJ3"/>
<dbReference type="GO" id="GO:0009279">
    <property type="term" value="C:cell outer membrane"/>
    <property type="evidence" value="ECO:0007669"/>
    <property type="project" value="UniProtKB-SubCell"/>
</dbReference>
<dbReference type="Pfam" id="PF13620">
    <property type="entry name" value="CarboxypepD_reg"/>
    <property type="match status" value="1"/>
</dbReference>
<evidence type="ECO:0000256" key="3">
    <source>
        <dbReference type="ARBA" id="ARBA00023237"/>
    </source>
</evidence>
<feature type="domain" description="TonB-dependent transporter Oar-like beta-barrel" evidence="5">
    <location>
        <begin position="248"/>
        <end position="1181"/>
    </location>
</feature>
<dbReference type="InterPro" id="IPR036942">
    <property type="entry name" value="Beta-barrel_TonB_sf"/>
</dbReference>
<comment type="caution">
    <text evidence="6">The sequence shown here is derived from an EMBL/GenBank/DDBJ whole genome shotgun (WGS) entry which is preliminary data.</text>
</comment>
<dbReference type="InterPro" id="IPR013784">
    <property type="entry name" value="Carb-bd-like_fold"/>
</dbReference>
<dbReference type="Gene3D" id="2.60.40.1120">
    <property type="entry name" value="Carboxypeptidase-like, regulatory domain"/>
    <property type="match status" value="1"/>
</dbReference>
<accession>A0A917HEJ3</accession>
<evidence type="ECO:0000313" key="6">
    <source>
        <dbReference type="EMBL" id="GGG75419.1"/>
    </source>
</evidence>
<dbReference type="GO" id="GO:0030246">
    <property type="term" value="F:carbohydrate binding"/>
    <property type="evidence" value="ECO:0007669"/>
    <property type="project" value="InterPro"/>
</dbReference>
<organism evidence="6 7">
    <name type="scientific">Edaphobacter dinghuensis</name>
    <dbReference type="NCBI Taxonomy" id="1560005"/>
    <lineage>
        <taxon>Bacteria</taxon>
        <taxon>Pseudomonadati</taxon>
        <taxon>Acidobacteriota</taxon>
        <taxon>Terriglobia</taxon>
        <taxon>Terriglobales</taxon>
        <taxon>Acidobacteriaceae</taxon>
        <taxon>Edaphobacter</taxon>
    </lineage>
</organism>
<name>A0A917HEJ3_9BACT</name>
<dbReference type="RefSeq" id="WP_188553794.1">
    <property type="nucleotide sequence ID" value="NZ_BMGT01000002.1"/>
</dbReference>
<protein>
    <recommendedName>
        <fullName evidence="5">TonB-dependent transporter Oar-like beta-barrel domain-containing protein</fullName>
    </recommendedName>
</protein>
<reference evidence="6" key="1">
    <citation type="journal article" date="2014" name="Int. J. Syst. Evol. Microbiol.">
        <title>Complete genome sequence of Corynebacterium casei LMG S-19264T (=DSM 44701T), isolated from a smear-ripened cheese.</title>
        <authorList>
            <consortium name="US DOE Joint Genome Institute (JGI-PGF)"/>
            <person name="Walter F."/>
            <person name="Albersmeier A."/>
            <person name="Kalinowski J."/>
            <person name="Ruckert C."/>
        </authorList>
    </citation>
    <scope>NUCLEOTIDE SEQUENCE</scope>
    <source>
        <strain evidence="6">CGMCC 1.12997</strain>
    </source>
</reference>
<keyword evidence="2" id="KW-0472">Membrane</keyword>
<dbReference type="InterPro" id="IPR057601">
    <property type="entry name" value="Oar-like_b-barrel"/>
</dbReference>
<feature type="signal peptide" evidence="4">
    <location>
        <begin position="1"/>
        <end position="30"/>
    </location>
</feature>
<dbReference type="Proteomes" id="UP000647241">
    <property type="component" value="Unassembled WGS sequence"/>
</dbReference>
<dbReference type="Pfam" id="PF25183">
    <property type="entry name" value="OMP_b-brl_4"/>
    <property type="match status" value="1"/>
</dbReference>